<evidence type="ECO:0008006" key="3">
    <source>
        <dbReference type="Google" id="ProtNLM"/>
    </source>
</evidence>
<dbReference type="InterPro" id="IPR009593">
    <property type="entry name" value="DUF1203"/>
</dbReference>
<gene>
    <name evidence="1" type="ORF">GA0070621_1500</name>
</gene>
<protein>
    <recommendedName>
        <fullName evidence="3">DUF1203 domain-containing protein</fullName>
    </recommendedName>
</protein>
<organism evidence="1 2">
    <name type="scientific">Micromonospora narathiwatensis</name>
    <dbReference type="NCBI Taxonomy" id="299146"/>
    <lineage>
        <taxon>Bacteria</taxon>
        <taxon>Bacillati</taxon>
        <taxon>Actinomycetota</taxon>
        <taxon>Actinomycetes</taxon>
        <taxon>Micromonosporales</taxon>
        <taxon>Micromonosporaceae</taxon>
        <taxon>Micromonospora</taxon>
    </lineage>
</organism>
<keyword evidence="2" id="KW-1185">Reference proteome</keyword>
<sequence length="159" mass="16934">MTTRDAYLIQPMSVAALAAVRRAGLDASGQPPQRFTAEGGEPLRCCLRDAAAGEPLLLFGYAPPLPAGPYREVGPVFAHDADCPGPAHGTGYPPDWRGRPQVLRAYDQRGRIVGGRLHDGGDPEGVIGELFADPAVDRLHSRNVVYGCFMFAVARPGGR</sequence>
<dbReference type="OrthoDB" id="118609at2"/>
<dbReference type="AlphaFoldDB" id="A0A1A8ZEW1"/>
<dbReference type="RefSeq" id="WP_091192582.1">
    <property type="nucleotide sequence ID" value="NZ_LT594324.1"/>
</dbReference>
<dbReference type="Pfam" id="PF06718">
    <property type="entry name" value="DUF1203"/>
    <property type="match status" value="1"/>
</dbReference>
<dbReference type="PIRSF" id="PIRSF034110">
    <property type="entry name" value="DUF1203"/>
    <property type="match status" value="1"/>
</dbReference>
<proteinExistence type="predicted"/>
<evidence type="ECO:0000313" key="1">
    <source>
        <dbReference type="EMBL" id="SBT42409.1"/>
    </source>
</evidence>
<dbReference type="Proteomes" id="UP000198765">
    <property type="component" value="Chromosome I"/>
</dbReference>
<name>A0A1A8ZEW1_9ACTN</name>
<evidence type="ECO:0000313" key="2">
    <source>
        <dbReference type="Proteomes" id="UP000198765"/>
    </source>
</evidence>
<dbReference type="EMBL" id="LT594324">
    <property type="protein sequence ID" value="SBT42409.1"/>
    <property type="molecule type" value="Genomic_DNA"/>
</dbReference>
<accession>A0A1A8ZEW1</accession>
<dbReference type="PATRIC" id="fig|299146.4.peg.1552"/>
<reference evidence="1 2" key="1">
    <citation type="submission" date="2016-06" db="EMBL/GenBank/DDBJ databases">
        <authorList>
            <person name="Kjaerup R.B."/>
            <person name="Dalgaard T.S."/>
            <person name="Juul-Madsen H.R."/>
        </authorList>
    </citation>
    <scope>NUCLEOTIDE SEQUENCE [LARGE SCALE GENOMIC DNA]</scope>
    <source>
        <strain evidence="1 2">DSM 45248</strain>
    </source>
</reference>